<dbReference type="EMBL" id="CM014087">
    <property type="protein sequence ID" value="TKS77123.1"/>
    <property type="molecule type" value="Genomic_DNA"/>
</dbReference>
<accession>A0A4U5UQ00</accession>
<evidence type="ECO:0000256" key="3">
    <source>
        <dbReference type="ARBA" id="ARBA00022692"/>
    </source>
</evidence>
<protein>
    <submittedName>
        <fullName evidence="8">Transmembrane and coiled-coil domain-containing protein 4</fullName>
    </submittedName>
</protein>
<feature type="compositionally biased region" description="Acidic residues" evidence="6">
    <location>
        <begin position="536"/>
        <end position="547"/>
    </location>
</feature>
<keyword evidence="4 7" id="KW-1133">Transmembrane helix</keyword>
<keyword evidence="9" id="KW-1185">Reference proteome</keyword>
<dbReference type="InterPro" id="IPR007941">
    <property type="entry name" value="DUF726"/>
</dbReference>
<dbReference type="InterPro" id="IPR029058">
    <property type="entry name" value="AB_hydrolase_fold"/>
</dbReference>
<evidence type="ECO:0000256" key="4">
    <source>
        <dbReference type="ARBA" id="ARBA00022989"/>
    </source>
</evidence>
<feature type="compositionally biased region" description="Polar residues" evidence="6">
    <location>
        <begin position="579"/>
        <end position="588"/>
    </location>
</feature>
<organism evidence="8 9">
    <name type="scientific">Collichthys lucidus</name>
    <name type="common">Big head croaker</name>
    <name type="synonym">Sciaena lucida</name>
    <dbReference type="NCBI Taxonomy" id="240159"/>
    <lineage>
        <taxon>Eukaryota</taxon>
        <taxon>Metazoa</taxon>
        <taxon>Chordata</taxon>
        <taxon>Craniata</taxon>
        <taxon>Vertebrata</taxon>
        <taxon>Euteleostomi</taxon>
        <taxon>Actinopterygii</taxon>
        <taxon>Neopterygii</taxon>
        <taxon>Teleostei</taxon>
        <taxon>Neoteleostei</taxon>
        <taxon>Acanthomorphata</taxon>
        <taxon>Eupercaria</taxon>
        <taxon>Sciaenidae</taxon>
        <taxon>Collichthys</taxon>
    </lineage>
</organism>
<evidence type="ECO:0000256" key="2">
    <source>
        <dbReference type="ARBA" id="ARBA00009824"/>
    </source>
</evidence>
<comment type="similarity">
    <text evidence="2">Belongs to the TMCO4 family.</text>
</comment>
<reference evidence="8 9" key="1">
    <citation type="submission" date="2019-01" db="EMBL/GenBank/DDBJ databases">
        <title>Genome Assembly of Collichthys lucidus.</title>
        <authorList>
            <person name="Cai M."/>
            <person name="Xiao S."/>
        </authorList>
    </citation>
    <scope>NUCLEOTIDE SEQUENCE [LARGE SCALE GENOMIC DNA]</scope>
    <source>
        <strain evidence="8">JT15FE1705JMU</strain>
        <tissue evidence="8">Muscle</tissue>
    </source>
</reference>
<dbReference type="PANTHER" id="PTHR17920">
    <property type="entry name" value="TRANSMEMBRANE AND COILED-COIL DOMAIN-CONTAINING PROTEIN 4 TMCO4"/>
    <property type="match status" value="1"/>
</dbReference>
<evidence type="ECO:0000256" key="1">
    <source>
        <dbReference type="ARBA" id="ARBA00004141"/>
    </source>
</evidence>
<feature type="transmembrane region" description="Helical" evidence="7">
    <location>
        <begin position="216"/>
        <end position="241"/>
    </location>
</feature>
<sequence length="642" mass="68897">MEEKQSSTDTNFAPEPGGAPRDQSPEERISRQMSEQSRFAYAALCGVSLGQLFTGPENREQYLQGLVRWLDLDESVMPVMGAFLSGLGFEGSDTFLSILQAEPLLASGATPIIQDLVSFSVNDGQYDARARVLIRHVSCLLRVLPQRLEEFEETLGEKLREAGEESEEESSRRLKRERGRKLRRYLLIGLATVGGGTVIGVTGGLAAPLVAAGAGAVLGAGGAAALGSATGIAIMASLFGAAGAGLTGSFQAPWCSLGECGEQYCLVWESRFLRDLGSAMASLLDGLVSMVAQEALKYTVLSGIVGCPDVACVFVGCSQRHRQPLVRLSEPLSRGGETSGTGFEKQAAGIVPPLDSVKTNFTIVYQCGVRRGKRPVSLIGFSLGARVIYYCLQELANDQGSEGVVEDVVLLGAPVDGTEKAWERMTRVVAGKIVNGYCRGDWLLGFLYRSSAAQLSVAGLQPINIQDRRIINVDLSSVVNGHLDYMRQMDTILVAVGVPTKEVPGASFALPQTVTVTQTVDIPDQTPKEQQVTETQAEEAETGTEESGDAKDAAETSDGWDIPDISDLLDLNDTESESQDGVRNNLQRASEENATNDNTASASNAPCDGVEEADPDNENISWSWDDTHWTTEHTHKQRQPDL</sequence>
<dbReference type="Gene3D" id="3.40.50.1820">
    <property type="entry name" value="alpha/beta hydrolase"/>
    <property type="match status" value="1"/>
</dbReference>
<name>A0A4U5UQ00_COLLU</name>
<dbReference type="STRING" id="240159.A0A4U5UQ00"/>
<dbReference type="Pfam" id="PF05277">
    <property type="entry name" value="DUF726"/>
    <property type="match status" value="3"/>
</dbReference>
<dbReference type="PANTHER" id="PTHR17920:SF3">
    <property type="entry name" value="TRANSMEMBRANE AND COILED-COIL DOMAIN-CONTAINING PROTEIN 4"/>
    <property type="match status" value="1"/>
</dbReference>
<keyword evidence="3 7" id="KW-0812">Transmembrane</keyword>
<evidence type="ECO:0000256" key="7">
    <source>
        <dbReference type="SAM" id="Phobius"/>
    </source>
</evidence>
<feature type="transmembrane region" description="Helical" evidence="7">
    <location>
        <begin position="185"/>
        <end position="210"/>
    </location>
</feature>
<dbReference type="GO" id="GO:0016020">
    <property type="term" value="C:membrane"/>
    <property type="evidence" value="ECO:0007669"/>
    <property type="project" value="UniProtKB-SubCell"/>
</dbReference>
<evidence type="ECO:0000256" key="5">
    <source>
        <dbReference type="ARBA" id="ARBA00023136"/>
    </source>
</evidence>
<comment type="subcellular location">
    <subcellularLocation>
        <location evidence="1">Membrane</location>
        <topology evidence="1">Multi-pass membrane protein</topology>
    </subcellularLocation>
</comment>
<proteinExistence type="inferred from homology"/>
<feature type="compositionally biased region" description="Low complexity" evidence="6">
    <location>
        <begin position="593"/>
        <end position="605"/>
    </location>
</feature>
<dbReference type="Proteomes" id="UP000298787">
    <property type="component" value="Chromosome 10"/>
</dbReference>
<evidence type="ECO:0000313" key="9">
    <source>
        <dbReference type="Proteomes" id="UP000298787"/>
    </source>
</evidence>
<keyword evidence="5 7" id="KW-0472">Membrane</keyword>
<feature type="region of interest" description="Disordered" evidence="6">
    <location>
        <begin position="521"/>
        <end position="642"/>
    </location>
</feature>
<gene>
    <name evidence="8" type="ORF">D9C73_011214</name>
</gene>
<dbReference type="AlphaFoldDB" id="A0A4U5UQ00"/>
<evidence type="ECO:0000313" key="8">
    <source>
        <dbReference type="EMBL" id="TKS77123.1"/>
    </source>
</evidence>
<evidence type="ECO:0000256" key="6">
    <source>
        <dbReference type="SAM" id="MobiDB-lite"/>
    </source>
</evidence>
<feature type="region of interest" description="Disordered" evidence="6">
    <location>
        <begin position="1"/>
        <end position="32"/>
    </location>
</feature>
<feature type="compositionally biased region" description="Basic and acidic residues" evidence="6">
    <location>
        <begin position="625"/>
        <end position="642"/>
    </location>
</feature>
<dbReference type="SUPFAM" id="SSF53474">
    <property type="entry name" value="alpha/beta-Hydrolases"/>
    <property type="match status" value="1"/>
</dbReference>